<gene>
    <name evidence="1" type="ORF">N0B51_03410</name>
</gene>
<organism evidence="1 2">
    <name type="scientific">Tsuneonella litorea</name>
    <dbReference type="NCBI Taxonomy" id="2976475"/>
    <lineage>
        <taxon>Bacteria</taxon>
        <taxon>Pseudomonadati</taxon>
        <taxon>Pseudomonadota</taxon>
        <taxon>Alphaproteobacteria</taxon>
        <taxon>Sphingomonadales</taxon>
        <taxon>Erythrobacteraceae</taxon>
        <taxon>Tsuneonella</taxon>
    </lineage>
</organism>
<protein>
    <submittedName>
        <fullName evidence="1">DUF2924 domain-containing protein</fullName>
    </submittedName>
</protein>
<sequence>MSQIYDELAGLMDLTPAQLKEKWTGTEGSAPPSVPPAMLRRLVAQRLQERRHGALPALVARELARAASQSSAASASRPRVELTPGTRLVREWNGRTVTVEVLEIGFAHGDRTWRSLSEIARHVTGAHWSGPRFFGLTADG</sequence>
<name>A0A9X2VZJ2_9SPHN</name>
<proteinExistence type="predicted"/>
<evidence type="ECO:0000313" key="1">
    <source>
        <dbReference type="EMBL" id="MCT2558022.1"/>
    </source>
</evidence>
<dbReference type="EMBL" id="JAOAMV010000001">
    <property type="protein sequence ID" value="MCT2558022.1"/>
    <property type="molecule type" value="Genomic_DNA"/>
</dbReference>
<comment type="caution">
    <text evidence="1">The sequence shown here is derived from an EMBL/GenBank/DDBJ whole genome shotgun (WGS) entry which is preliminary data.</text>
</comment>
<dbReference type="Pfam" id="PF11149">
    <property type="entry name" value="DUF2924"/>
    <property type="match status" value="1"/>
</dbReference>
<dbReference type="Proteomes" id="UP001142648">
    <property type="component" value="Unassembled WGS sequence"/>
</dbReference>
<reference evidence="1" key="1">
    <citation type="submission" date="2022-09" db="EMBL/GenBank/DDBJ databases">
        <title>The genome sequence of Tsuneonella sp. YG55.</title>
        <authorList>
            <person name="Liu Y."/>
        </authorList>
    </citation>
    <scope>NUCLEOTIDE SEQUENCE</scope>
    <source>
        <strain evidence="1">YG55</strain>
    </source>
</reference>
<dbReference type="AlphaFoldDB" id="A0A9X2VZJ2"/>
<dbReference type="InterPro" id="IPR021322">
    <property type="entry name" value="DUF2924"/>
</dbReference>
<keyword evidence="2" id="KW-1185">Reference proteome</keyword>
<accession>A0A9X2VZJ2</accession>
<evidence type="ECO:0000313" key="2">
    <source>
        <dbReference type="Proteomes" id="UP001142648"/>
    </source>
</evidence>
<dbReference type="RefSeq" id="WP_259960771.1">
    <property type="nucleotide sequence ID" value="NZ_JAOAMV010000001.1"/>
</dbReference>